<reference evidence="1 2" key="1">
    <citation type="submission" date="2022-11" db="EMBL/GenBank/DDBJ databases">
        <title>Minimal conservation of predation-associated metabolite biosynthetic gene clusters underscores biosynthetic potential of Myxococcota including descriptions for ten novel species: Archangium lansinium sp. nov., Myxococcus landrumus sp. nov., Nannocystis bai.</title>
        <authorList>
            <person name="Ahearne A."/>
            <person name="Stevens C."/>
            <person name="Dowd S."/>
        </authorList>
    </citation>
    <scope>NUCLEOTIDE SEQUENCE [LARGE SCALE GENOMIC DNA]</scope>
    <source>
        <strain evidence="1 2">NCELM</strain>
    </source>
</reference>
<protein>
    <recommendedName>
        <fullName evidence="3">Radical SAM core domain-containing protein</fullName>
    </recommendedName>
</protein>
<dbReference type="Proteomes" id="UP001217838">
    <property type="component" value="Unassembled WGS sequence"/>
</dbReference>
<dbReference type="SUPFAM" id="SSF102114">
    <property type="entry name" value="Radical SAM enzymes"/>
    <property type="match status" value="1"/>
</dbReference>
<comment type="caution">
    <text evidence="1">The sequence shown here is derived from an EMBL/GenBank/DDBJ whole genome shotgun (WGS) entry which is preliminary data.</text>
</comment>
<dbReference type="EMBL" id="JAQNDN010000018">
    <property type="protein sequence ID" value="MDC0671756.1"/>
    <property type="molecule type" value="Genomic_DNA"/>
</dbReference>
<name>A0ABT5BCB5_9BACT</name>
<proteinExistence type="predicted"/>
<gene>
    <name evidence="1" type="ORF">POL58_28680</name>
</gene>
<keyword evidence="2" id="KW-1185">Reference proteome</keyword>
<sequence>MLRGTGATLTLVGGDVEALTRWTSAARSAGFTRVAVAPGPAALTGEALAQLVAAGVGALRARLYAADSGAHDWHAKLEGSFRTTTTLLRAARALRVPATVRTPLTRSNARVLAALPGLLVDVAAVGWCVEVIAEDEREPAGGLVPRLGVGLPYALQAIAAAERAGLAAAVEGAPACLLGPLREREVPSPARAFAGCCDDCGLRGGCVGIDAGYLQRFGAGELVVRGRTAAEPAAPGPRARRLQDMFSGPCLEIAEGACWPI</sequence>
<evidence type="ECO:0008006" key="3">
    <source>
        <dbReference type="Google" id="ProtNLM"/>
    </source>
</evidence>
<evidence type="ECO:0000313" key="1">
    <source>
        <dbReference type="EMBL" id="MDC0671756.1"/>
    </source>
</evidence>
<accession>A0ABT5BCB5</accession>
<dbReference type="InterPro" id="IPR058240">
    <property type="entry name" value="rSAM_sf"/>
</dbReference>
<organism evidence="1 2">
    <name type="scientific">Nannocystis radixulma</name>
    <dbReference type="NCBI Taxonomy" id="2995305"/>
    <lineage>
        <taxon>Bacteria</taxon>
        <taxon>Pseudomonadati</taxon>
        <taxon>Myxococcota</taxon>
        <taxon>Polyangia</taxon>
        <taxon>Nannocystales</taxon>
        <taxon>Nannocystaceae</taxon>
        <taxon>Nannocystis</taxon>
    </lineage>
</organism>
<evidence type="ECO:0000313" key="2">
    <source>
        <dbReference type="Proteomes" id="UP001217838"/>
    </source>
</evidence>